<organism evidence="4 5">
    <name type="scientific">Chelatococcus asaccharovorans</name>
    <dbReference type="NCBI Taxonomy" id="28210"/>
    <lineage>
        <taxon>Bacteria</taxon>
        <taxon>Pseudomonadati</taxon>
        <taxon>Pseudomonadota</taxon>
        <taxon>Alphaproteobacteria</taxon>
        <taxon>Hyphomicrobiales</taxon>
        <taxon>Chelatococcaceae</taxon>
        <taxon>Chelatococcus</taxon>
    </lineage>
</organism>
<feature type="compositionally biased region" description="Polar residues" evidence="2">
    <location>
        <begin position="33"/>
        <end position="42"/>
    </location>
</feature>
<dbReference type="InterPro" id="IPR050921">
    <property type="entry name" value="T4SS_GSP_E_ATPase"/>
</dbReference>
<protein>
    <submittedName>
        <fullName evidence="4">Pilus assembly protein CpaF</fullName>
    </submittedName>
</protein>
<accession>A0A2V3TZ41</accession>
<gene>
    <name evidence="4" type="ORF">C7450_111257</name>
</gene>
<comment type="similarity">
    <text evidence="1">Belongs to the GSP E family.</text>
</comment>
<dbReference type="Gene3D" id="3.30.450.380">
    <property type="match status" value="1"/>
</dbReference>
<feature type="domain" description="Bacterial type II secretion system protein E" evidence="3">
    <location>
        <begin position="117"/>
        <end position="396"/>
    </location>
</feature>
<keyword evidence="5" id="KW-1185">Reference proteome</keyword>
<dbReference type="SUPFAM" id="SSF52540">
    <property type="entry name" value="P-loop containing nucleoside triphosphate hydrolases"/>
    <property type="match status" value="1"/>
</dbReference>
<dbReference type="EMBL" id="QJJK01000011">
    <property type="protein sequence ID" value="PXW54724.1"/>
    <property type="molecule type" value="Genomic_DNA"/>
</dbReference>
<dbReference type="PANTHER" id="PTHR30486">
    <property type="entry name" value="TWITCHING MOTILITY PROTEIN PILT"/>
    <property type="match status" value="1"/>
</dbReference>
<evidence type="ECO:0000256" key="2">
    <source>
        <dbReference type="SAM" id="MobiDB-lite"/>
    </source>
</evidence>
<dbReference type="Gene3D" id="3.40.50.300">
    <property type="entry name" value="P-loop containing nucleotide triphosphate hydrolases"/>
    <property type="match status" value="1"/>
</dbReference>
<name>A0A2V3TZ41_9HYPH</name>
<evidence type="ECO:0000313" key="4">
    <source>
        <dbReference type="EMBL" id="PXW54724.1"/>
    </source>
</evidence>
<dbReference type="GO" id="GO:0016887">
    <property type="term" value="F:ATP hydrolysis activity"/>
    <property type="evidence" value="ECO:0007669"/>
    <property type="project" value="InterPro"/>
</dbReference>
<feature type="region of interest" description="Disordered" evidence="2">
    <location>
        <begin position="1"/>
        <end position="48"/>
    </location>
</feature>
<dbReference type="FunFam" id="3.40.50.300:FF:000521">
    <property type="entry name" value="Type II secretion system protein E"/>
    <property type="match status" value="1"/>
</dbReference>
<evidence type="ECO:0000259" key="3">
    <source>
        <dbReference type="Pfam" id="PF00437"/>
    </source>
</evidence>
<dbReference type="InterPro" id="IPR027417">
    <property type="entry name" value="P-loop_NTPase"/>
</dbReference>
<dbReference type="Pfam" id="PF00437">
    <property type="entry name" value="T2SSE"/>
    <property type="match status" value="1"/>
</dbReference>
<dbReference type="PANTHER" id="PTHR30486:SF15">
    <property type="entry name" value="TYPE II_IV SECRETION SYSTEM ATPASE"/>
    <property type="match status" value="1"/>
</dbReference>
<evidence type="ECO:0000256" key="1">
    <source>
        <dbReference type="ARBA" id="ARBA00006611"/>
    </source>
</evidence>
<dbReference type="FunFam" id="3.30.450.380:FF:000003">
    <property type="entry name" value="Pilus assembly protein CpaF"/>
    <property type="match status" value="1"/>
</dbReference>
<comment type="caution">
    <text evidence="4">The sequence shown here is derived from an EMBL/GenBank/DDBJ whole genome shotgun (WGS) entry which is preliminary data.</text>
</comment>
<reference evidence="4 5" key="1">
    <citation type="submission" date="2018-05" db="EMBL/GenBank/DDBJ databases">
        <title>Genomic Encyclopedia of Type Strains, Phase IV (KMG-IV): sequencing the most valuable type-strain genomes for metagenomic binning, comparative biology and taxonomic classification.</title>
        <authorList>
            <person name="Goeker M."/>
        </authorList>
    </citation>
    <scope>NUCLEOTIDE SEQUENCE [LARGE SCALE GENOMIC DNA]</scope>
    <source>
        <strain evidence="4 5">DSM 6462</strain>
    </source>
</reference>
<evidence type="ECO:0000313" key="5">
    <source>
        <dbReference type="Proteomes" id="UP000248021"/>
    </source>
</evidence>
<sequence>MFGKRSGQDALARKPEPAITKPRAIAPHAVPTATASTPSHSQDAPRHSDEYYQTKNVIFAALIEAIDLTQLVKLDVESARDEIRDIVTEIIGLKSVVMSIAEQEGLLEDICNDVLGYGPLEPLLARDDIADIMVNGADRTYIEVSGRIQQTNVRFRDNQQLMNICQRIVSQVGRRVDEASPICDARLPDGSRVNVIGPPLSIDGPVLTIRKFRRDKLTLDDLVRYGSISPEGSELLQIIGRIRCNVIISGGTGSGKTTLLNCLTRFIEDRERIITCEDAAELQLQQPHVVRLETRPPNLEGQGQVTMRDLVRNCLRMRPERIIVGEVRGPEAFDLLQAMNTGHDGSMGTLHANTPREGLSRLESMITMGGFSLPSRTIREMICASVDVVVQAQRLRDGSRRITQITEVLGMEGDVIITQDLMTFEMVGEDANGNIIGHHRSTGIGRPRFWERARYFGEEHRLARALDTIEQQAGLVGSS</sequence>
<proteinExistence type="inferred from homology"/>
<dbReference type="Proteomes" id="UP000248021">
    <property type="component" value="Unassembled WGS sequence"/>
</dbReference>
<dbReference type="RefSeq" id="WP_110377170.1">
    <property type="nucleotide sequence ID" value="NZ_JAHBRY010000001.1"/>
</dbReference>
<dbReference type="InterPro" id="IPR001482">
    <property type="entry name" value="T2SS/T4SS_dom"/>
</dbReference>
<dbReference type="AlphaFoldDB" id="A0A2V3TZ41"/>
<dbReference type="CDD" id="cd01130">
    <property type="entry name" value="VirB11-like_ATPase"/>
    <property type="match status" value="1"/>
</dbReference>
<dbReference type="OrthoDB" id="9810761at2"/>